<dbReference type="EMBL" id="CABVIK010000011">
    <property type="protein sequence ID" value="VVP15974.1"/>
    <property type="molecule type" value="Genomic_DNA"/>
</dbReference>
<sequence length="193" mass="21527" precursor="true">MKKYSKVFKTFKTCAFAVGFMISNAWAAEAPSIGELHPPVVAAVGQQKIVVYFLKNNLKNKIKDVHVADAEIFYSSINSDKATLNYVWKIEGEQITSVFFYEWKSPDRSGKTMYVLTKSKLSNSEFDGVTYSTLELPLIKDGDRLSVSFFPGDSSDSILQNCREGRELATGKNAVCAYKDAGSIKKYLTAQDK</sequence>
<dbReference type="RefSeq" id="WP_145306546.1">
    <property type="nucleotide sequence ID" value="NZ_CABVIK010000011.1"/>
</dbReference>
<evidence type="ECO:0000256" key="1">
    <source>
        <dbReference type="SAM" id="SignalP"/>
    </source>
</evidence>
<name>A0A5E7M6A2_PSEFL</name>
<keyword evidence="1" id="KW-0732">Signal</keyword>
<gene>
    <name evidence="2" type="ORF">PS870_03558</name>
</gene>
<evidence type="ECO:0000313" key="2">
    <source>
        <dbReference type="EMBL" id="VVP15974.1"/>
    </source>
</evidence>
<proteinExistence type="predicted"/>
<accession>A0A5E7M6A2</accession>
<feature type="signal peptide" evidence="1">
    <location>
        <begin position="1"/>
        <end position="27"/>
    </location>
</feature>
<feature type="chain" id="PRO_5023088335" evidence="1">
    <location>
        <begin position="28"/>
        <end position="193"/>
    </location>
</feature>
<reference evidence="2 3" key="1">
    <citation type="submission" date="2019-09" db="EMBL/GenBank/DDBJ databases">
        <authorList>
            <person name="Chandra G."/>
            <person name="Truman W A."/>
        </authorList>
    </citation>
    <scope>NUCLEOTIDE SEQUENCE [LARGE SCALE GENOMIC DNA]</scope>
    <source>
        <strain evidence="2">PS870</strain>
    </source>
</reference>
<dbReference type="Proteomes" id="UP000349468">
    <property type="component" value="Unassembled WGS sequence"/>
</dbReference>
<protein>
    <submittedName>
        <fullName evidence="2">Uncharacterized protein</fullName>
    </submittedName>
</protein>
<organism evidence="2 3">
    <name type="scientific">Pseudomonas fluorescens</name>
    <dbReference type="NCBI Taxonomy" id="294"/>
    <lineage>
        <taxon>Bacteria</taxon>
        <taxon>Pseudomonadati</taxon>
        <taxon>Pseudomonadota</taxon>
        <taxon>Gammaproteobacteria</taxon>
        <taxon>Pseudomonadales</taxon>
        <taxon>Pseudomonadaceae</taxon>
        <taxon>Pseudomonas</taxon>
    </lineage>
</organism>
<evidence type="ECO:0000313" key="3">
    <source>
        <dbReference type="Proteomes" id="UP000349468"/>
    </source>
</evidence>
<dbReference type="AlphaFoldDB" id="A0A5E7M6A2"/>